<protein>
    <submittedName>
        <fullName evidence="1">Uncharacterized protein</fullName>
    </submittedName>
</protein>
<evidence type="ECO:0000313" key="2">
    <source>
        <dbReference type="Proteomes" id="UP000799423"/>
    </source>
</evidence>
<evidence type="ECO:0000313" key="1">
    <source>
        <dbReference type="EMBL" id="KAF2854889.1"/>
    </source>
</evidence>
<gene>
    <name evidence="1" type="ORF">T440DRAFT_245583</name>
</gene>
<reference evidence="1" key="1">
    <citation type="submission" date="2020-01" db="EMBL/GenBank/DDBJ databases">
        <authorList>
            <consortium name="DOE Joint Genome Institute"/>
            <person name="Haridas S."/>
            <person name="Albert R."/>
            <person name="Binder M."/>
            <person name="Bloem J."/>
            <person name="Labutti K."/>
            <person name="Salamov A."/>
            <person name="Andreopoulos B."/>
            <person name="Baker S.E."/>
            <person name="Barry K."/>
            <person name="Bills G."/>
            <person name="Bluhm B.H."/>
            <person name="Cannon C."/>
            <person name="Castanera R."/>
            <person name="Culley D.E."/>
            <person name="Daum C."/>
            <person name="Ezra D."/>
            <person name="Gonzalez J.B."/>
            <person name="Henrissat B."/>
            <person name="Kuo A."/>
            <person name="Liang C."/>
            <person name="Lipzen A."/>
            <person name="Lutzoni F."/>
            <person name="Magnuson J."/>
            <person name="Mondo S."/>
            <person name="Nolan M."/>
            <person name="Ohm R."/>
            <person name="Pangilinan J."/>
            <person name="Park H.-J."/>
            <person name="Ramirez L."/>
            <person name="Alfaro M."/>
            <person name="Sun H."/>
            <person name="Tritt A."/>
            <person name="Yoshinaga Y."/>
            <person name="Zwiers L.-H."/>
            <person name="Turgeon B.G."/>
            <person name="Goodwin S.B."/>
            <person name="Spatafora J.W."/>
            <person name="Crous P.W."/>
            <person name="Grigoriev I.V."/>
        </authorList>
    </citation>
    <scope>NUCLEOTIDE SEQUENCE</scope>
    <source>
        <strain evidence="1">IPT5</strain>
    </source>
</reference>
<name>A0A6A7BKD4_9PLEO</name>
<proteinExistence type="predicted"/>
<dbReference type="AlphaFoldDB" id="A0A6A7BKD4"/>
<sequence length="105" mass="12061">MQPPYLHRRQPNLGTKELSDGQVRYSPVAGLGHCSLLASRTWLRWIVNAGPLPCCRRLPASSPFSPRRNCIHAIRQMRLKHIMYIWPNIQQPCSSHSRAGRCFLD</sequence>
<accession>A0A6A7BKD4</accession>
<dbReference type="Proteomes" id="UP000799423">
    <property type="component" value="Unassembled WGS sequence"/>
</dbReference>
<organism evidence="1 2">
    <name type="scientific">Plenodomus tracheiphilus IPT5</name>
    <dbReference type="NCBI Taxonomy" id="1408161"/>
    <lineage>
        <taxon>Eukaryota</taxon>
        <taxon>Fungi</taxon>
        <taxon>Dikarya</taxon>
        <taxon>Ascomycota</taxon>
        <taxon>Pezizomycotina</taxon>
        <taxon>Dothideomycetes</taxon>
        <taxon>Pleosporomycetidae</taxon>
        <taxon>Pleosporales</taxon>
        <taxon>Pleosporineae</taxon>
        <taxon>Leptosphaeriaceae</taxon>
        <taxon>Plenodomus</taxon>
    </lineage>
</organism>
<dbReference type="EMBL" id="MU006292">
    <property type="protein sequence ID" value="KAF2854889.1"/>
    <property type="molecule type" value="Genomic_DNA"/>
</dbReference>
<keyword evidence="2" id="KW-1185">Reference proteome</keyword>